<sequence>MVFEQESLVREQIIFLLSQRADAGPSTVPPRLRPRQAEGEEPRLPRLPPPDADYPTYDVNDDDYISMALEENDLARTVPARKRLPPQPYNSPIYYIRMPPQPYMFVPGLGYISQPAPSPLSQFVNLPVPFVANGKPSAIYQWSGAFEGAFPTAAPPPAPAKKPTKESAVHRLPGTYTFNGKPEDIYVLRDSYNSLFSDVLQNVYP</sequence>
<dbReference type="EMBL" id="JAPWTK010000294">
    <property type="protein sequence ID" value="KAJ8943291.1"/>
    <property type="molecule type" value="Genomic_DNA"/>
</dbReference>
<protein>
    <submittedName>
        <fullName evidence="2">Uncharacterized protein</fullName>
    </submittedName>
</protein>
<dbReference type="AlphaFoldDB" id="A0AAV8XW70"/>
<reference evidence="2" key="1">
    <citation type="journal article" date="2023" name="Insect Mol. Biol.">
        <title>Genome sequencing provides insights into the evolution of gene families encoding plant cell wall-degrading enzymes in longhorned beetles.</title>
        <authorList>
            <person name="Shin N.R."/>
            <person name="Okamura Y."/>
            <person name="Kirsch R."/>
            <person name="Pauchet Y."/>
        </authorList>
    </citation>
    <scope>NUCLEOTIDE SEQUENCE</scope>
    <source>
        <strain evidence="2">AMC_N1</strain>
    </source>
</reference>
<keyword evidence="3" id="KW-1185">Reference proteome</keyword>
<dbReference type="InterPro" id="IPR031983">
    <property type="entry name" value="DUF4786"/>
</dbReference>
<accession>A0AAV8XW70</accession>
<dbReference type="Pfam" id="PF16027">
    <property type="entry name" value="DUF4786"/>
    <property type="match status" value="1"/>
</dbReference>
<proteinExistence type="predicted"/>
<dbReference type="Proteomes" id="UP001162162">
    <property type="component" value="Unassembled WGS sequence"/>
</dbReference>
<feature type="compositionally biased region" description="Basic and acidic residues" evidence="1">
    <location>
        <begin position="35"/>
        <end position="44"/>
    </location>
</feature>
<feature type="region of interest" description="Disordered" evidence="1">
    <location>
        <begin position="22"/>
        <end position="55"/>
    </location>
</feature>
<organism evidence="2 3">
    <name type="scientific">Aromia moschata</name>
    <dbReference type="NCBI Taxonomy" id="1265417"/>
    <lineage>
        <taxon>Eukaryota</taxon>
        <taxon>Metazoa</taxon>
        <taxon>Ecdysozoa</taxon>
        <taxon>Arthropoda</taxon>
        <taxon>Hexapoda</taxon>
        <taxon>Insecta</taxon>
        <taxon>Pterygota</taxon>
        <taxon>Neoptera</taxon>
        <taxon>Endopterygota</taxon>
        <taxon>Coleoptera</taxon>
        <taxon>Polyphaga</taxon>
        <taxon>Cucujiformia</taxon>
        <taxon>Chrysomeloidea</taxon>
        <taxon>Cerambycidae</taxon>
        <taxon>Cerambycinae</taxon>
        <taxon>Callichromatini</taxon>
        <taxon>Aromia</taxon>
    </lineage>
</organism>
<evidence type="ECO:0000256" key="1">
    <source>
        <dbReference type="SAM" id="MobiDB-lite"/>
    </source>
</evidence>
<comment type="caution">
    <text evidence="2">The sequence shown here is derived from an EMBL/GenBank/DDBJ whole genome shotgun (WGS) entry which is preliminary data.</text>
</comment>
<gene>
    <name evidence="2" type="ORF">NQ318_017309</name>
</gene>
<evidence type="ECO:0000313" key="2">
    <source>
        <dbReference type="EMBL" id="KAJ8943291.1"/>
    </source>
</evidence>
<name>A0AAV8XW70_9CUCU</name>
<evidence type="ECO:0000313" key="3">
    <source>
        <dbReference type="Proteomes" id="UP001162162"/>
    </source>
</evidence>